<dbReference type="PANTHER" id="PTHR33802">
    <property type="entry name" value="SI:CH211-161H7.5-RELATED"/>
    <property type="match status" value="1"/>
</dbReference>
<gene>
    <name evidence="2" type="ORF">PROFUN_05823</name>
</gene>
<feature type="transmembrane region" description="Helical" evidence="1">
    <location>
        <begin position="147"/>
        <end position="164"/>
    </location>
</feature>
<dbReference type="AlphaFoldDB" id="A0A2P6NQ25"/>
<accession>A0A2P6NQ25</accession>
<feature type="transmembrane region" description="Helical" evidence="1">
    <location>
        <begin position="303"/>
        <end position="321"/>
    </location>
</feature>
<dbReference type="OrthoDB" id="5586934at2759"/>
<dbReference type="Gene3D" id="1.20.1260.100">
    <property type="entry name" value="TspO/MBR protein"/>
    <property type="match status" value="1"/>
</dbReference>
<comment type="caution">
    <text evidence="2">The sequence shown here is derived from an EMBL/GenBank/DDBJ whole genome shotgun (WGS) entry which is preliminary data.</text>
</comment>
<protein>
    <submittedName>
        <fullName evidence="2">Uncharacterized protein</fullName>
    </submittedName>
</protein>
<feature type="transmembrane region" description="Helical" evidence="1">
    <location>
        <begin position="275"/>
        <end position="291"/>
    </location>
</feature>
<dbReference type="InParanoid" id="A0A2P6NQ25"/>
<reference evidence="2 3" key="1">
    <citation type="journal article" date="2018" name="Genome Biol. Evol.">
        <title>Multiple Roots of Fruiting Body Formation in Amoebozoa.</title>
        <authorList>
            <person name="Hillmann F."/>
            <person name="Forbes G."/>
            <person name="Novohradska S."/>
            <person name="Ferling I."/>
            <person name="Riege K."/>
            <person name="Groth M."/>
            <person name="Westermann M."/>
            <person name="Marz M."/>
            <person name="Spaller T."/>
            <person name="Winckler T."/>
            <person name="Schaap P."/>
            <person name="Glockner G."/>
        </authorList>
    </citation>
    <scope>NUCLEOTIDE SEQUENCE [LARGE SCALE GENOMIC DNA]</scope>
    <source>
        <strain evidence="2 3">Jena</strain>
    </source>
</reference>
<evidence type="ECO:0000313" key="3">
    <source>
        <dbReference type="Proteomes" id="UP000241769"/>
    </source>
</evidence>
<name>A0A2P6NQ25_9EUKA</name>
<feature type="transmembrane region" description="Helical" evidence="1">
    <location>
        <begin position="249"/>
        <end position="268"/>
    </location>
</feature>
<feature type="transmembrane region" description="Helical" evidence="1">
    <location>
        <begin position="170"/>
        <end position="189"/>
    </location>
</feature>
<feature type="transmembrane region" description="Helical" evidence="1">
    <location>
        <begin position="112"/>
        <end position="135"/>
    </location>
</feature>
<keyword evidence="3" id="KW-1185">Reference proteome</keyword>
<keyword evidence="1" id="KW-0812">Transmembrane</keyword>
<evidence type="ECO:0000256" key="1">
    <source>
        <dbReference type="SAM" id="Phobius"/>
    </source>
</evidence>
<keyword evidence="1" id="KW-1133">Transmembrane helix</keyword>
<organism evidence="2 3">
    <name type="scientific">Planoprotostelium fungivorum</name>
    <dbReference type="NCBI Taxonomy" id="1890364"/>
    <lineage>
        <taxon>Eukaryota</taxon>
        <taxon>Amoebozoa</taxon>
        <taxon>Evosea</taxon>
        <taxon>Variosea</taxon>
        <taxon>Cavosteliida</taxon>
        <taxon>Cavosteliaceae</taxon>
        <taxon>Planoprotostelium</taxon>
    </lineage>
</organism>
<sequence>MDPHEAASHGWNGCGVLHLSDCWAISMSTSKLVVKEQHILASIFIYHLGLRGLKQKHRPTNNSSMNGGRSLTLFRIASAISCTVLIACNALYGQQTGETSKRFPTPITPAPYTFSIWSVVFILSILWSVFISFSYRLEKRRPQIEALGLYLPAAWFLTGVWPIVWNHELIFTSSVVLFTITAFASIAWSRIKSAYEHNPQLTSDSDDSKIWRAVDYACTSFLMSVYLGWLVTASLVNFVAAGVSRGIHLSPSASVGALTILSIIVMGLSVHRKDPCLLLPVVWALLGLYNVNPNDQVERASGILAGILGVWCLFSLTISVWRSTQRRSVY</sequence>
<proteinExistence type="predicted"/>
<dbReference type="Proteomes" id="UP000241769">
    <property type="component" value="Unassembled WGS sequence"/>
</dbReference>
<dbReference type="InterPro" id="IPR038330">
    <property type="entry name" value="TspO/MBR-related_sf"/>
</dbReference>
<dbReference type="EMBL" id="MDYQ01000036">
    <property type="protein sequence ID" value="PRP86052.1"/>
    <property type="molecule type" value="Genomic_DNA"/>
</dbReference>
<keyword evidence="1" id="KW-0472">Membrane</keyword>
<evidence type="ECO:0000313" key="2">
    <source>
        <dbReference type="EMBL" id="PRP86052.1"/>
    </source>
</evidence>
<feature type="transmembrane region" description="Helical" evidence="1">
    <location>
        <begin position="73"/>
        <end position="92"/>
    </location>
</feature>
<dbReference type="PANTHER" id="PTHR33802:SF1">
    <property type="entry name" value="XK-RELATED PROTEIN"/>
    <property type="match status" value="1"/>
</dbReference>